<dbReference type="InterPro" id="IPR002942">
    <property type="entry name" value="S4_RNA-bd"/>
</dbReference>
<evidence type="ECO:0000313" key="3">
    <source>
        <dbReference type="EMBL" id="VYT66497.1"/>
    </source>
</evidence>
<dbReference type="EMBL" id="CACRTK010000028">
    <property type="protein sequence ID" value="VYT66497.1"/>
    <property type="molecule type" value="Genomic_DNA"/>
</dbReference>
<name>A0A6N2YK25_LACRH</name>
<dbReference type="Gene3D" id="3.10.290.10">
    <property type="entry name" value="RNA-binding S4 domain"/>
    <property type="match status" value="1"/>
</dbReference>
<dbReference type="Gene3D" id="3.30.70.330">
    <property type="match status" value="1"/>
</dbReference>
<dbReference type="InterPro" id="IPR040591">
    <property type="entry name" value="RqcP2_RBD"/>
</dbReference>
<dbReference type="CDD" id="cd00165">
    <property type="entry name" value="S4"/>
    <property type="match status" value="1"/>
</dbReference>
<proteinExistence type="predicted"/>
<accession>A0A6N2YK25</accession>
<dbReference type="InterPro" id="IPR012677">
    <property type="entry name" value="Nucleotide-bd_a/b_plait_sf"/>
</dbReference>
<dbReference type="AlphaFoldDB" id="A0A6N2YK25"/>
<gene>
    <name evidence="3" type="ORF">LRLFYP97_01532</name>
</gene>
<evidence type="ECO:0000256" key="1">
    <source>
        <dbReference type="PROSITE-ProRule" id="PRU00182"/>
    </source>
</evidence>
<keyword evidence="1" id="KW-0694">RNA-binding</keyword>
<feature type="domain" description="RNA-binding S4" evidence="2">
    <location>
        <begin position="185"/>
        <end position="242"/>
    </location>
</feature>
<dbReference type="InterPro" id="IPR036986">
    <property type="entry name" value="S4_RNA-bd_sf"/>
</dbReference>
<organism evidence="3">
    <name type="scientific">Lacticaseibacillus rhamnosus</name>
    <name type="common">Lactobacillus rhamnosus</name>
    <dbReference type="NCBI Taxonomy" id="47715"/>
    <lineage>
        <taxon>Bacteria</taxon>
        <taxon>Bacillati</taxon>
        <taxon>Bacillota</taxon>
        <taxon>Bacilli</taxon>
        <taxon>Lactobacillales</taxon>
        <taxon>Lactobacillaceae</taxon>
        <taxon>Lacticaseibacillus</taxon>
    </lineage>
</organism>
<reference evidence="3" key="1">
    <citation type="submission" date="2019-11" db="EMBL/GenBank/DDBJ databases">
        <authorList>
            <person name="Feng L."/>
        </authorList>
    </citation>
    <scope>NUCLEOTIDE SEQUENCE</scope>
    <source>
        <strain evidence="3">LrhamnosusLFYP97</strain>
    </source>
</reference>
<protein>
    <submittedName>
        <fullName evidence="3">S4 domain protein</fullName>
    </submittedName>
</protein>
<dbReference type="PANTHER" id="PTHR13633">
    <property type="entry name" value="MITOCHONDRIAL TRANSCRIPTION RESCUE FACTOR 1"/>
    <property type="match status" value="1"/>
</dbReference>
<dbReference type="Gene3D" id="3.30.1370.160">
    <property type="match status" value="1"/>
</dbReference>
<dbReference type="Pfam" id="PF17774">
    <property type="entry name" value="YlmH_RBD"/>
    <property type="match status" value="1"/>
</dbReference>
<dbReference type="PANTHER" id="PTHR13633:SF3">
    <property type="entry name" value="MITOCHONDRIAL TRANSCRIPTION RESCUE FACTOR 1"/>
    <property type="match status" value="1"/>
</dbReference>
<dbReference type="Pfam" id="PF01479">
    <property type="entry name" value="S4"/>
    <property type="match status" value="1"/>
</dbReference>
<dbReference type="GO" id="GO:0003723">
    <property type="term" value="F:RNA binding"/>
    <property type="evidence" value="ECO:0007669"/>
    <property type="project" value="UniProtKB-KW"/>
</dbReference>
<evidence type="ECO:0000259" key="2">
    <source>
        <dbReference type="SMART" id="SM00363"/>
    </source>
</evidence>
<dbReference type="SUPFAM" id="SSF55174">
    <property type="entry name" value="Alpha-L RNA-binding motif"/>
    <property type="match status" value="1"/>
</dbReference>
<dbReference type="SMART" id="SM00363">
    <property type="entry name" value="S4"/>
    <property type="match status" value="1"/>
</dbReference>
<sequence length="262" mass="29432">MTSMDAIYQHFRKDEAALIDHFAELIETARTEYRAVLTDFTDPRQRLIAASLINAHDDMKLVHFGGYPHAERQRLIFAPDYFAAQPADFDIRLLQVVYPEKFAEMHHSTIQGTLLNAGLDRDVFGDIVTDGRTWQFFVAAHMEDWVMSNITKIGRVGVHFTDYPLAAAVTPENDWESISFSVSALRLDAIVAHGFNMSRQRAKMLIQAGKVRLNFGENDAPDAEVATSDIISVRGFGRLRLDAILGESKKGKLRVSAAVIHK</sequence>
<dbReference type="PROSITE" id="PS50889">
    <property type="entry name" value="S4"/>
    <property type="match status" value="1"/>
</dbReference>